<protein>
    <recommendedName>
        <fullName evidence="8">Cytochrome c assembly protein domain-containing protein</fullName>
    </recommendedName>
</protein>
<keyword evidence="4" id="KW-0201">Cytochrome c-type biogenesis</keyword>
<organism evidence="9">
    <name type="scientific">marine metagenome</name>
    <dbReference type="NCBI Taxonomy" id="408172"/>
    <lineage>
        <taxon>unclassified sequences</taxon>
        <taxon>metagenomes</taxon>
        <taxon>ecological metagenomes</taxon>
    </lineage>
</organism>
<comment type="subcellular location">
    <subcellularLocation>
        <location evidence="1">Membrane</location>
        <topology evidence="1">Multi-pass membrane protein</topology>
    </subcellularLocation>
</comment>
<accession>A0A381YYE2</accession>
<evidence type="ECO:0000259" key="8">
    <source>
        <dbReference type="Pfam" id="PF01578"/>
    </source>
</evidence>
<keyword evidence="3 7" id="KW-0812">Transmembrane</keyword>
<feature type="transmembrane region" description="Helical" evidence="7">
    <location>
        <begin position="60"/>
        <end position="80"/>
    </location>
</feature>
<dbReference type="PRINTS" id="PR01386">
    <property type="entry name" value="CCMCBIOGNSIS"/>
</dbReference>
<evidence type="ECO:0000256" key="5">
    <source>
        <dbReference type="ARBA" id="ARBA00022989"/>
    </source>
</evidence>
<dbReference type="EMBL" id="UINC01019364">
    <property type="protein sequence ID" value="SVA81964.1"/>
    <property type="molecule type" value="Genomic_DNA"/>
</dbReference>
<sequence length="231" mass="26078">MKFLINPNKFNQLTDIIIKPVFYLSMVTLAIGLIFALFLSPNDYQQGLTVRIMYVHVPSAWLAILTFAIMTIYSIIALAFKIPFGFIINSAVAPVGALFTLTCLVTGSLWGKPMWGTWWVWDARLTSVAILFIIYLIIIIINFSFENRDIREKIVAVFVIIGSINLPIIKFSVDWWNTLHQPASISKLSSPSIDPSMLRPLLIMTVAFMLIGLLIALIRIKSEILSRKNSI</sequence>
<evidence type="ECO:0000313" key="9">
    <source>
        <dbReference type="EMBL" id="SVA81964.1"/>
    </source>
</evidence>
<feature type="domain" description="Cytochrome c assembly protein" evidence="8">
    <location>
        <begin position="18"/>
        <end position="180"/>
    </location>
</feature>
<dbReference type="Pfam" id="PF01578">
    <property type="entry name" value="Cytochrom_C_asm"/>
    <property type="match status" value="1"/>
</dbReference>
<evidence type="ECO:0000256" key="4">
    <source>
        <dbReference type="ARBA" id="ARBA00022748"/>
    </source>
</evidence>
<dbReference type="GO" id="GO:0017004">
    <property type="term" value="P:cytochrome complex assembly"/>
    <property type="evidence" value="ECO:0007669"/>
    <property type="project" value="UniProtKB-KW"/>
</dbReference>
<evidence type="ECO:0000256" key="7">
    <source>
        <dbReference type="SAM" id="Phobius"/>
    </source>
</evidence>
<reference evidence="9" key="1">
    <citation type="submission" date="2018-05" db="EMBL/GenBank/DDBJ databases">
        <authorList>
            <person name="Lanie J.A."/>
            <person name="Ng W.-L."/>
            <person name="Kazmierczak K.M."/>
            <person name="Andrzejewski T.M."/>
            <person name="Davidsen T.M."/>
            <person name="Wayne K.J."/>
            <person name="Tettelin H."/>
            <person name="Glass J.I."/>
            <person name="Rusch D."/>
            <person name="Podicherti R."/>
            <person name="Tsui H.-C.T."/>
            <person name="Winkler M.E."/>
        </authorList>
    </citation>
    <scope>NUCLEOTIDE SEQUENCE</scope>
</reference>
<feature type="transmembrane region" description="Helical" evidence="7">
    <location>
        <begin position="155"/>
        <end position="177"/>
    </location>
</feature>
<name>A0A381YYE2_9ZZZZ</name>
<feature type="transmembrane region" description="Helical" evidence="7">
    <location>
        <begin position="92"/>
        <end position="111"/>
    </location>
</feature>
<evidence type="ECO:0000256" key="3">
    <source>
        <dbReference type="ARBA" id="ARBA00022692"/>
    </source>
</evidence>
<dbReference type="GO" id="GO:0020037">
    <property type="term" value="F:heme binding"/>
    <property type="evidence" value="ECO:0007669"/>
    <property type="project" value="InterPro"/>
</dbReference>
<evidence type="ECO:0000256" key="6">
    <source>
        <dbReference type="ARBA" id="ARBA00023136"/>
    </source>
</evidence>
<dbReference type="InterPro" id="IPR045062">
    <property type="entry name" value="Cyt_c_biogenesis_CcsA/CcmC"/>
</dbReference>
<feature type="transmembrane region" description="Helical" evidence="7">
    <location>
        <begin position="123"/>
        <end position="143"/>
    </location>
</feature>
<dbReference type="AlphaFoldDB" id="A0A381YYE2"/>
<proteinExistence type="inferred from homology"/>
<gene>
    <name evidence="9" type="ORF">METZ01_LOCUS134818</name>
</gene>
<dbReference type="GO" id="GO:0015232">
    <property type="term" value="F:heme transmembrane transporter activity"/>
    <property type="evidence" value="ECO:0007669"/>
    <property type="project" value="InterPro"/>
</dbReference>
<evidence type="ECO:0000256" key="1">
    <source>
        <dbReference type="ARBA" id="ARBA00004141"/>
    </source>
</evidence>
<dbReference type="GO" id="GO:0005886">
    <property type="term" value="C:plasma membrane"/>
    <property type="evidence" value="ECO:0007669"/>
    <property type="project" value="TreeGrafter"/>
</dbReference>
<dbReference type="InterPro" id="IPR002541">
    <property type="entry name" value="Cyt_c_assembly"/>
</dbReference>
<dbReference type="NCBIfam" id="TIGR01191">
    <property type="entry name" value="ccmC"/>
    <property type="match status" value="1"/>
</dbReference>
<evidence type="ECO:0000256" key="2">
    <source>
        <dbReference type="ARBA" id="ARBA00005840"/>
    </source>
</evidence>
<feature type="transmembrane region" description="Helical" evidence="7">
    <location>
        <begin position="21"/>
        <end position="40"/>
    </location>
</feature>
<keyword evidence="5 7" id="KW-1133">Transmembrane helix</keyword>
<dbReference type="PANTHER" id="PTHR30071">
    <property type="entry name" value="HEME EXPORTER PROTEIN C"/>
    <property type="match status" value="1"/>
</dbReference>
<keyword evidence="6 7" id="KW-0472">Membrane</keyword>
<dbReference type="PANTHER" id="PTHR30071:SF1">
    <property type="entry name" value="CYTOCHROME B_B6 PROTEIN-RELATED"/>
    <property type="match status" value="1"/>
</dbReference>
<comment type="similarity">
    <text evidence="2">Belongs to the CcmC/CycZ/HelC family.</text>
</comment>
<feature type="transmembrane region" description="Helical" evidence="7">
    <location>
        <begin position="197"/>
        <end position="218"/>
    </location>
</feature>
<dbReference type="InterPro" id="IPR003557">
    <property type="entry name" value="Cyt_c_biogenesis_CcmC"/>
</dbReference>